<dbReference type="Proteomes" id="UP000268844">
    <property type="component" value="Unassembled WGS sequence"/>
</dbReference>
<name>A0A447IDE7_9HYPH</name>
<sequence length="83" mass="9513">MNKIVRQHYPVENLPEDLRELVSTSSVTVILTEETYSTPPPLSREQAVALMKQMQRDAAERGETVTTEEAVARIRALRDEWDD</sequence>
<protein>
    <recommendedName>
        <fullName evidence="3">Addiction module component</fullName>
    </recommendedName>
</protein>
<evidence type="ECO:0000313" key="2">
    <source>
        <dbReference type="Proteomes" id="UP000268844"/>
    </source>
</evidence>
<evidence type="ECO:0000313" key="1">
    <source>
        <dbReference type="EMBL" id="VDS05514.1"/>
    </source>
</evidence>
<gene>
    <name evidence="1" type="ORF">DEVEQU_02656</name>
</gene>
<reference evidence="1 2" key="1">
    <citation type="submission" date="2018-12" db="EMBL/GenBank/DDBJ databases">
        <authorList>
            <person name="Criscuolo A."/>
        </authorList>
    </citation>
    <scope>NUCLEOTIDE SEQUENCE [LARGE SCALE GENOMIC DNA]</scope>
    <source>
        <strain evidence="1">ACIP1116281</strain>
    </source>
</reference>
<dbReference type="OrthoDB" id="7875908at2"/>
<dbReference type="AlphaFoldDB" id="A0A447IDE7"/>
<evidence type="ECO:0008006" key="3">
    <source>
        <dbReference type="Google" id="ProtNLM"/>
    </source>
</evidence>
<dbReference type="EMBL" id="UZWD01000033">
    <property type="protein sequence ID" value="VDS05514.1"/>
    <property type="molecule type" value="Genomic_DNA"/>
</dbReference>
<organism evidence="1 2">
    <name type="scientific">Devosia equisanguinis</name>
    <dbReference type="NCBI Taxonomy" id="2490941"/>
    <lineage>
        <taxon>Bacteria</taxon>
        <taxon>Pseudomonadati</taxon>
        <taxon>Pseudomonadota</taxon>
        <taxon>Alphaproteobacteria</taxon>
        <taxon>Hyphomicrobiales</taxon>
        <taxon>Devosiaceae</taxon>
        <taxon>Devosia</taxon>
    </lineage>
</organism>
<proteinExistence type="predicted"/>
<accession>A0A447IDE7</accession>
<keyword evidence="2" id="KW-1185">Reference proteome</keyword>
<dbReference type="RefSeq" id="WP_126151055.1">
    <property type="nucleotide sequence ID" value="NZ_JBHTMH010000002.1"/>
</dbReference>